<comment type="caution">
    <text evidence="1">The sequence shown here is derived from an EMBL/GenBank/DDBJ whole genome shotgun (WGS) entry which is preliminary data.</text>
</comment>
<gene>
    <name evidence="1" type="ORF">X928_07895</name>
</gene>
<sequence>MFDTLEKITKRGREKAKLEDERKGKLESERELIIEILNQRFGEHFDKRLEEKITHLT</sequence>
<reference evidence="1 2" key="1">
    <citation type="submission" date="2013-12" db="EMBL/GenBank/DDBJ databases">
        <title>Comparative genomics of Petrotoga isolates.</title>
        <authorList>
            <person name="Nesbo C.L."/>
            <person name="Charchuk R."/>
            <person name="Chow K."/>
        </authorList>
    </citation>
    <scope>NUCLEOTIDE SEQUENCE [LARGE SCALE GENOMIC DNA]</scope>
    <source>
        <strain evidence="1 2">DSM 10691</strain>
    </source>
</reference>
<keyword evidence="2" id="KW-1185">Reference proteome</keyword>
<dbReference type="Proteomes" id="UP000236199">
    <property type="component" value="Unassembled WGS sequence"/>
</dbReference>
<protein>
    <submittedName>
        <fullName evidence="1">Uncharacterized protein</fullName>
    </submittedName>
</protein>
<accession>A0A2K1P8P8</accession>
<dbReference type="RefSeq" id="WP_169926341.1">
    <property type="nucleotide sequence ID" value="NZ_AZRM01000038.1"/>
</dbReference>
<proteinExistence type="predicted"/>
<evidence type="ECO:0000313" key="2">
    <source>
        <dbReference type="Proteomes" id="UP000236199"/>
    </source>
</evidence>
<evidence type="ECO:0000313" key="1">
    <source>
        <dbReference type="EMBL" id="PNR99163.1"/>
    </source>
</evidence>
<organism evidence="1 2">
    <name type="scientific">Petrotoga miotherma DSM 10691</name>
    <dbReference type="NCBI Taxonomy" id="1434326"/>
    <lineage>
        <taxon>Bacteria</taxon>
        <taxon>Thermotogati</taxon>
        <taxon>Thermotogota</taxon>
        <taxon>Thermotogae</taxon>
        <taxon>Petrotogales</taxon>
        <taxon>Petrotogaceae</taxon>
        <taxon>Petrotoga</taxon>
    </lineage>
</organism>
<dbReference type="EMBL" id="AZRM01000038">
    <property type="protein sequence ID" value="PNR99163.1"/>
    <property type="molecule type" value="Genomic_DNA"/>
</dbReference>
<dbReference type="AlphaFoldDB" id="A0A2K1P8P8"/>
<name>A0A2K1P8P8_9BACT</name>